<protein>
    <recommendedName>
        <fullName evidence="9">J domain-containing protein</fullName>
    </recommendedName>
</protein>
<comment type="caution">
    <text evidence="10">The sequence shown here is derived from an EMBL/GenBank/DDBJ whole genome shotgun (WGS) entry which is preliminary data.</text>
</comment>
<evidence type="ECO:0000256" key="2">
    <source>
        <dbReference type="ARBA" id="ARBA00022692"/>
    </source>
</evidence>
<keyword evidence="6" id="KW-0325">Glycoprotein</keyword>
<accession>A0A0V1EDG5</accession>
<keyword evidence="3" id="KW-0732">Signal</keyword>
<feature type="domain" description="J" evidence="9">
    <location>
        <begin position="536"/>
        <end position="601"/>
    </location>
</feature>
<dbReference type="CDD" id="cd06257">
    <property type="entry name" value="DnaJ"/>
    <property type="match status" value="1"/>
</dbReference>
<dbReference type="AlphaFoldDB" id="A0A0V1EDG5"/>
<evidence type="ECO:0000256" key="7">
    <source>
        <dbReference type="SAM" id="MobiDB-lite"/>
    </source>
</evidence>
<keyword evidence="5 8" id="KW-0472">Membrane</keyword>
<evidence type="ECO:0000313" key="10">
    <source>
        <dbReference type="EMBL" id="KRY71660.1"/>
    </source>
</evidence>
<dbReference type="SMART" id="SM00271">
    <property type="entry name" value="DnaJ"/>
    <property type="match status" value="1"/>
</dbReference>
<keyword evidence="2 8" id="KW-0812">Transmembrane</keyword>
<dbReference type="PANTHER" id="PTHR31386">
    <property type="entry name" value="UNCHARACTERIZED PROTEIN KIAA2013"/>
    <property type="match status" value="1"/>
</dbReference>
<dbReference type="SUPFAM" id="SSF46565">
    <property type="entry name" value="Chaperone J-domain"/>
    <property type="match status" value="1"/>
</dbReference>
<dbReference type="InterPro" id="IPR036869">
    <property type="entry name" value="J_dom_sf"/>
</dbReference>
<dbReference type="GO" id="GO:0016020">
    <property type="term" value="C:membrane"/>
    <property type="evidence" value="ECO:0007669"/>
    <property type="project" value="UniProtKB-SubCell"/>
</dbReference>
<evidence type="ECO:0000256" key="3">
    <source>
        <dbReference type="ARBA" id="ARBA00022729"/>
    </source>
</evidence>
<evidence type="ECO:0000256" key="8">
    <source>
        <dbReference type="SAM" id="Phobius"/>
    </source>
</evidence>
<keyword evidence="4 8" id="KW-1133">Transmembrane helix</keyword>
<dbReference type="Pfam" id="PF00226">
    <property type="entry name" value="DnaJ"/>
    <property type="match status" value="1"/>
</dbReference>
<organism evidence="10 11">
    <name type="scientific">Trichinella pseudospiralis</name>
    <name type="common">Parasitic roundworm</name>
    <dbReference type="NCBI Taxonomy" id="6337"/>
    <lineage>
        <taxon>Eukaryota</taxon>
        <taxon>Metazoa</taxon>
        <taxon>Ecdysozoa</taxon>
        <taxon>Nematoda</taxon>
        <taxon>Enoplea</taxon>
        <taxon>Dorylaimia</taxon>
        <taxon>Trichinellida</taxon>
        <taxon>Trichinellidae</taxon>
        <taxon>Trichinella</taxon>
    </lineage>
</organism>
<evidence type="ECO:0000256" key="5">
    <source>
        <dbReference type="ARBA" id="ARBA00023136"/>
    </source>
</evidence>
<dbReference type="PANTHER" id="PTHR31386:SF2">
    <property type="entry name" value="SIMILAR TO RIKEN CDNA 2510039O18"/>
    <property type="match status" value="1"/>
</dbReference>
<dbReference type="Pfam" id="PF10222">
    <property type="entry name" value="DUF2152"/>
    <property type="match status" value="2"/>
</dbReference>
<dbReference type="Proteomes" id="UP000054632">
    <property type="component" value="Unassembled WGS sequence"/>
</dbReference>
<dbReference type="InterPro" id="IPR001623">
    <property type="entry name" value="DnaJ_domain"/>
</dbReference>
<gene>
    <name evidence="10" type="ORF">T4A_8971</name>
</gene>
<name>A0A0V1EDG5_TRIPS</name>
<dbReference type="PROSITE" id="PS50076">
    <property type="entry name" value="DNAJ_2"/>
    <property type="match status" value="1"/>
</dbReference>
<evidence type="ECO:0000313" key="11">
    <source>
        <dbReference type="Proteomes" id="UP000054632"/>
    </source>
</evidence>
<evidence type="ECO:0000256" key="6">
    <source>
        <dbReference type="ARBA" id="ARBA00023180"/>
    </source>
</evidence>
<dbReference type="InterPro" id="IPR018795">
    <property type="entry name" value="K2013-like"/>
</dbReference>
<sequence length="677" mass="77849">MCFDLHPSIFWMKLSRAMKIFPRLKISEFILRRRQYVFCSVVLFGMFLLLRYYFFYPSESSLNDGKCSVVFEHIMQRFKADADIYDAIIVYADEITDVEPIWLPYTGNGYITVDVSEKGKMYIRGLTDEFLDTGFRPIVDVTLQNQYKSMLEAYIIHFKDGKVVKLQCYDVGNQCVQVVTTYFVHRTRPSVFIQHISISNPTDTTVILHLHRYEDTLQRFVKSRIESQSQVSAFQYTGSANGKVGMSVILSDFAKLLYAFYAVTALDDYSIIEEHTQAWNQLWNSGLSISYSKAPNGLNGDMINGTMYYILCHYELQSDNSVEFSSRPSHCYSSHSTLLPSKLWAKMNSVSTILLINSLWSYTLVEHGCATGVVQALLLSFGALKHTTHHLEFDQQPQDLHRDFFFRNIYFTKSTYVNIRIMVNDENRAVMYASVNRTSPAGKELFACDAGCLDPPIELSSSSTLIPVKRTVPATPILYVTDQREHIERLKMSIHVREVANAPAHEHHIIALHKHGHRLGGLPPAFWFSLGVFNENLYDILGVSRDASLKQIKRAFVDLSKKYHPDVNKGDRTCSNRYVKIVEAYSVLSKPESRRKYDSELNAQNYSHENSERPSNKNYQSSYSYSWYSWNPNLNSFYYYARHSTNQAKPNDDAADVNVRPYVDSSQGEMRGDHPVR</sequence>
<feature type="transmembrane region" description="Helical" evidence="8">
    <location>
        <begin position="36"/>
        <end position="54"/>
    </location>
</feature>
<evidence type="ECO:0000256" key="1">
    <source>
        <dbReference type="ARBA" id="ARBA00004479"/>
    </source>
</evidence>
<comment type="subcellular location">
    <subcellularLocation>
        <location evidence="1">Membrane</location>
        <topology evidence="1">Single-pass type I membrane protein</topology>
    </subcellularLocation>
</comment>
<reference evidence="10 11" key="1">
    <citation type="submission" date="2015-01" db="EMBL/GenBank/DDBJ databases">
        <title>Evolution of Trichinella species and genotypes.</title>
        <authorList>
            <person name="Korhonen P.K."/>
            <person name="Edoardo P."/>
            <person name="Giuseppe L.R."/>
            <person name="Gasser R.B."/>
        </authorList>
    </citation>
    <scope>NUCLEOTIDE SEQUENCE [LARGE SCALE GENOMIC DNA]</scope>
    <source>
        <strain evidence="10">ISS13</strain>
    </source>
</reference>
<evidence type="ECO:0000256" key="4">
    <source>
        <dbReference type="ARBA" id="ARBA00022989"/>
    </source>
</evidence>
<dbReference type="PRINTS" id="PR00625">
    <property type="entry name" value="JDOMAIN"/>
</dbReference>
<proteinExistence type="predicted"/>
<feature type="region of interest" description="Disordered" evidence="7">
    <location>
        <begin position="648"/>
        <end position="677"/>
    </location>
</feature>
<dbReference type="Gene3D" id="1.10.287.110">
    <property type="entry name" value="DnaJ domain"/>
    <property type="match status" value="1"/>
</dbReference>
<dbReference type="EMBL" id="JYDR01000055">
    <property type="protein sequence ID" value="KRY71660.1"/>
    <property type="molecule type" value="Genomic_DNA"/>
</dbReference>
<evidence type="ECO:0000259" key="9">
    <source>
        <dbReference type="PROSITE" id="PS50076"/>
    </source>
</evidence>